<dbReference type="SUPFAM" id="SSF63411">
    <property type="entry name" value="LuxS/MPP-like metallohydrolase"/>
    <property type="match status" value="2"/>
</dbReference>
<evidence type="ECO:0000259" key="1">
    <source>
        <dbReference type="Pfam" id="PF00675"/>
    </source>
</evidence>
<evidence type="ECO:0000313" key="3">
    <source>
        <dbReference type="EMBL" id="MRG85338.1"/>
    </source>
</evidence>
<comment type="caution">
    <text evidence="3">The sequence shown here is derived from an EMBL/GenBank/DDBJ whole genome shotgun (WGS) entry which is preliminary data.</text>
</comment>
<dbReference type="Pfam" id="PF05193">
    <property type="entry name" value="Peptidase_M16_C"/>
    <property type="match status" value="1"/>
</dbReference>
<organism evidence="3 4">
    <name type="scientific">Salinibacillus xinjiangensis</name>
    <dbReference type="NCBI Taxonomy" id="1229268"/>
    <lineage>
        <taxon>Bacteria</taxon>
        <taxon>Bacillati</taxon>
        <taxon>Bacillota</taxon>
        <taxon>Bacilli</taxon>
        <taxon>Bacillales</taxon>
        <taxon>Bacillaceae</taxon>
        <taxon>Salinibacillus</taxon>
    </lineage>
</organism>
<dbReference type="PANTHER" id="PTHR11851">
    <property type="entry name" value="METALLOPROTEASE"/>
    <property type="match status" value="1"/>
</dbReference>
<dbReference type="InterPro" id="IPR011249">
    <property type="entry name" value="Metalloenz_LuxS/M16"/>
</dbReference>
<dbReference type="EMBL" id="WJNH01000002">
    <property type="protein sequence ID" value="MRG85338.1"/>
    <property type="molecule type" value="Genomic_DNA"/>
</dbReference>
<reference evidence="3 4" key="1">
    <citation type="submission" date="2019-11" db="EMBL/GenBank/DDBJ databases">
        <authorList>
            <person name="Li J."/>
        </authorList>
    </citation>
    <scope>NUCLEOTIDE SEQUENCE [LARGE SCALE GENOMIC DNA]</scope>
    <source>
        <strain evidence="3 4">J4</strain>
    </source>
</reference>
<dbReference type="AlphaFoldDB" id="A0A6G1X3D3"/>
<dbReference type="PANTHER" id="PTHR11851:SF134">
    <property type="entry name" value="ZINC-DEPENDENT PROTEASE"/>
    <property type="match status" value="1"/>
</dbReference>
<evidence type="ECO:0000259" key="2">
    <source>
        <dbReference type="Pfam" id="PF05193"/>
    </source>
</evidence>
<dbReference type="Proteomes" id="UP000480185">
    <property type="component" value="Unassembled WGS sequence"/>
</dbReference>
<dbReference type="InterPro" id="IPR050361">
    <property type="entry name" value="MPP/UQCRC_Complex"/>
</dbReference>
<dbReference type="InterPro" id="IPR007863">
    <property type="entry name" value="Peptidase_M16_C"/>
</dbReference>
<accession>A0A6G1X3D3</accession>
<feature type="domain" description="Peptidase M16 N-terminal" evidence="1">
    <location>
        <begin position="63"/>
        <end position="175"/>
    </location>
</feature>
<keyword evidence="4" id="KW-1185">Reference proteome</keyword>
<dbReference type="NCBIfam" id="NF047421">
    <property type="entry name" value="YfmH_fam"/>
    <property type="match status" value="1"/>
</dbReference>
<sequence>MKVKNIEQFGEQLYYDTLDNGLDVFLLPRNEMEKTYGIFSTKYGSIDQTFTPLGKDEYTTVPDGIAHFLEHKMFEKEEGDIFQQFTKQGASVNAYTSFTRTSYLFSSTENVDENVETLLNFVQEPYFTEETVEKEKGIIAQEIKMYDDQPDWRLFFGMIGTMYQNHPVKIDIAGTVDSIQKITKDDLYTCYETFYHPSNMILFVTGNFEPEAMMKNIKQNQDKKTFRPADEINRKFPDEPTQVAEKEKEIRMPISISKCLVGIKEDPSQLTKENIPKLKLVTQMVYDFLFSKSGAYYEELYQEGLIEEQFDYEIHIEQNFSFSFVGGDTKSPKKLSDKLQSMLLKLKDEEWTEESFERMKRKKLGDLIRRLNSLEGTANHFIDFYQLDLDYFDIYQTLDDMTKDEFESIVKQWISEDRLSTCYVVPES</sequence>
<dbReference type="GO" id="GO:0046872">
    <property type="term" value="F:metal ion binding"/>
    <property type="evidence" value="ECO:0007669"/>
    <property type="project" value="InterPro"/>
</dbReference>
<dbReference type="Pfam" id="PF00675">
    <property type="entry name" value="Peptidase_M16"/>
    <property type="match status" value="1"/>
</dbReference>
<dbReference type="RefSeq" id="WP_153727297.1">
    <property type="nucleotide sequence ID" value="NZ_WJNH01000002.1"/>
</dbReference>
<dbReference type="Gene3D" id="3.30.830.10">
    <property type="entry name" value="Metalloenzyme, LuxS/M16 peptidase-like"/>
    <property type="match status" value="2"/>
</dbReference>
<protein>
    <submittedName>
        <fullName evidence="3">Peptidase M16</fullName>
    </submittedName>
</protein>
<dbReference type="OrthoDB" id="9811314at2"/>
<gene>
    <name evidence="3" type="ORF">GH754_03235</name>
</gene>
<dbReference type="InterPro" id="IPR011765">
    <property type="entry name" value="Pept_M16_N"/>
</dbReference>
<evidence type="ECO:0000313" key="4">
    <source>
        <dbReference type="Proteomes" id="UP000480185"/>
    </source>
</evidence>
<proteinExistence type="predicted"/>
<name>A0A6G1X3D3_9BACI</name>
<feature type="domain" description="Peptidase M16 C-terminal" evidence="2">
    <location>
        <begin position="181"/>
        <end position="362"/>
    </location>
</feature>